<evidence type="ECO:0000313" key="2">
    <source>
        <dbReference type="Proteomes" id="UP001596413"/>
    </source>
</evidence>
<name>A0ABW2GKZ7_9ACTN</name>
<gene>
    <name evidence="1" type="ORF">ACFQLX_15425</name>
</gene>
<dbReference type="EMBL" id="JBHSZO010000022">
    <property type="protein sequence ID" value="MFC7219552.1"/>
    <property type="molecule type" value="Genomic_DNA"/>
</dbReference>
<reference evidence="2" key="1">
    <citation type="journal article" date="2019" name="Int. J. Syst. Evol. Microbiol.">
        <title>The Global Catalogue of Microorganisms (GCM) 10K type strain sequencing project: providing services to taxonomists for standard genome sequencing and annotation.</title>
        <authorList>
            <consortium name="The Broad Institute Genomics Platform"/>
            <consortium name="The Broad Institute Genome Sequencing Center for Infectious Disease"/>
            <person name="Wu L."/>
            <person name="Ma J."/>
        </authorList>
    </citation>
    <scope>NUCLEOTIDE SEQUENCE [LARGE SCALE GENOMIC DNA]</scope>
    <source>
        <strain evidence="2">CGMCC 1.13681</strain>
    </source>
</reference>
<accession>A0ABW2GKZ7</accession>
<dbReference type="Proteomes" id="UP001596413">
    <property type="component" value="Unassembled WGS sequence"/>
</dbReference>
<sequence length="314" mass="34658">MSKHRDVWPALVYDTLAPMIQYVNRLVQIGSKYTLDEPFEPGWGAIVLEVTPRGLRTPVYRLDGHTFTVHYRLLDNDVVIESDNGSRTLPLRTGTVAVFYADFVAAVEELGIDPPKSSLICEIPGSVPRFEDDKLQRSWDPEAARTMWEGYDLVAGALEQWQAPFLGHRPPVGVMWGGFDLSATRHRPVPTTPVAGRPAFLQNGELYEYVSVGFSLGDAAHKGAYLYAYIWPQPDGLEGREWGVAGANWIEKEGLVVLPWNALRATDDPHAAVVDFGNAVYEAAVATAGWPANLIGPVCDGWHMSTTHPTGHPR</sequence>
<dbReference type="RefSeq" id="WP_386415369.1">
    <property type="nucleotide sequence ID" value="NZ_JBHSZO010000022.1"/>
</dbReference>
<keyword evidence="2" id="KW-1185">Reference proteome</keyword>
<protein>
    <submittedName>
        <fullName evidence="1">DUF5996 family protein</fullName>
    </submittedName>
</protein>
<comment type="caution">
    <text evidence="1">The sequence shown here is derived from an EMBL/GenBank/DDBJ whole genome shotgun (WGS) entry which is preliminary data.</text>
</comment>
<dbReference type="Pfam" id="PF19459">
    <property type="entry name" value="DUF5996"/>
    <property type="match status" value="1"/>
</dbReference>
<proteinExistence type="predicted"/>
<evidence type="ECO:0000313" key="1">
    <source>
        <dbReference type="EMBL" id="MFC7219552.1"/>
    </source>
</evidence>
<organism evidence="1 2">
    <name type="scientific">Streptomyces polyrhachis</name>
    <dbReference type="NCBI Taxonomy" id="1282885"/>
    <lineage>
        <taxon>Bacteria</taxon>
        <taxon>Bacillati</taxon>
        <taxon>Actinomycetota</taxon>
        <taxon>Actinomycetes</taxon>
        <taxon>Kitasatosporales</taxon>
        <taxon>Streptomycetaceae</taxon>
        <taxon>Streptomyces</taxon>
    </lineage>
</organism>
<dbReference type="InterPro" id="IPR046038">
    <property type="entry name" value="DUF5996"/>
</dbReference>